<feature type="compositionally biased region" description="Basic residues" evidence="1">
    <location>
        <begin position="89"/>
        <end position="99"/>
    </location>
</feature>
<feature type="compositionally biased region" description="Low complexity" evidence="1">
    <location>
        <begin position="48"/>
        <end position="62"/>
    </location>
</feature>
<sequence>YTDDQSVETNQTAHISLQSSINVKQHCHPKAKNKTDAPIPQRARPAHSSNAAVSPACPAVSPTRPQHLSAAGEGGSRPNQKESQAQKYKNLKKSQKKGKIQYIQSLNGLLCAR</sequence>
<feature type="non-terminal residue" evidence="2">
    <location>
        <position position="1"/>
    </location>
</feature>
<evidence type="ECO:0000256" key="1">
    <source>
        <dbReference type="SAM" id="MobiDB-lite"/>
    </source>
</evidence>
<dbReference type="RefSeq" id="WP_238904534.1">
    <property type="nucleotide sequence ID" value="NZ_JAKOEM010000004.1"/>
</dbReference>
<feature type="region of interest" description="Disordered" evidence="1">
    <location>
        <begin position="1"/>
        <end position="99"/>
    </location>
</feature>
<organism evidence="2 3">
    <name type="scientific">Ruegeria alba</name>
    <dbReference type="NCBI Taxonomy" id="2916756"/>
    <lineage>
        <taxon>Bacteria</taxon>
        <taxon>Pseudomonadati</taxon>
        <taxon>Pseudomonadota</taxon>
        <taxon>Alphaproteobacteria</taxon>
        <taxon>Rhodobacterales</taxon>
        <taxon>Roseobacteraceae</taxon>
        <taxon>Ruegeria</taxon>
    </lineage>
</organism>
<accession>A0ABS9NUK9</accession>
<reference evidence="2" key="1">
    <citation type="submission" date="2022-02" db="EMBL/GenBank/DDBJ databases">
        <title>The genome sequence of Ruegeria sp. 1NDH52C.</title>
        <authorList>
            <person name="Du J."/>
        </authorList>
    </citation>
    <scope>NUCLEOTIDE SEQUENCE</scope>
    <source>
        <strain evidence="2">1NDH52C</strain>
    </source>
</reference>
<feature type="compositionally biased region" description="Polar residues" evidence="1">
    <location>
        <begin position="7"/>
        <end position="23"/>
    </location>
</feature>
<evidence type="ECO:0000313" key="3">
    <source>
        <dbReference type="Proteomes" id="UP001165279"/>
    </source>
</evidence>
<evidence type="ECO:0000313" key="2">
    <source>
        <dbReference type="EMBL" id="MCG6557896.1"/>
    </source>
</evidence>
<gene>
    <name evidence="2" type="ORF">MB818_06775</name>
</gene>
<dbReference type="Proteomes" id="UP001165279">
    <property type="component" value="Unassembled WGS sequence"/>
</dbReference>
<keyword evidence="3" id="KW-1185">Reference proteome</keyword>
<dbReference type="EMBL" id="JAKOEM010000004">
    <property type="protein sequence ID" value="MCG6557896.1"/>
    <property type="molecule type" value="Genomic_DNA"/>
</dbReference>
<name>A0ABS9NUK9_9RHOB</name>
<comment type="caution">
    <text evidence="2">The sequence shown here is derived from an EMBL/GenBank/DDBJ whole genome shotgun (WGS) entry which is preliminary data.</text>
</comment>
<proteinExistence type="predicted"/>
<protein>
    <submittedName>
        <fullName evidence="2">Uncharacterized protein</fullName>
    </submittedName>
</protein>